<proteinExistence type="predicted"/>
<protein>
    <recommendedName>
        <fullName evidence="3">Helix-turn-helix domain-containing protein</fullName>
    </recommendedName>
</protein>
<dbReference type="HOGENOM" id="CLU_2380964_0_0_9"/>
<sequence>MSIEETIKESVKVAIAEALKEFQVKAGYDELPEIMNVKQAAKFLNVGTSFLYLNIEAIPHFQMGGSYKFIKSELMKYCLDKTGRSFKVVRSNSK</sequence>
<dbReference type="AlphaFoldDB" id="F2JJ45"/>
<evidence type="ECO:0008006" key="3">
    <source>
        <dbReference type="Google" id="ProtNLM"/>
    </source>
</evidence>
<evidence type="ECO:0000313" key="2">
    <source>
        <dbReference type="Proteomes" id="UP000008467"/>
    </source>
</evidence>
<keyword evidence="2" id="KW-1185">Reference proteome</keyword>
<gene>
    <name evidence="1" type="ordered locus">Clole_1478</name>
</gene>
<evidence type="ECO:0000313" key="1">
    <source>
        <dbReference type="EMBL" id="ADZ83204.1"/>
    </source>
</evidence>
<dbReference type="EMBL" id="CP002582">
    <property type="protein sequence ID" value="ADZ83204.1"/>
    <property type="molecule type" value="Genomic_DNA"/>
</dbReference>
<dbReference type="KEGG" id="cle:Clole_1478"/>
<dbReference type="STRING" id="642492.Clole_1478"/>
<reference evidence="1 2" key="1">
    <citation type="journal article" date="2011" name="J. Bacteriol.">
        <title>Complete genome sequence of the cellulose-degrading bacterium Cellulosilyticum lentocellum.</title>
        <authorList>
            <consortium name="US DOE Joint Genome Institute"/>
            <person name="Miller D.A."/>
            <person name="Suen G."/>
            <person name="Bruce D."/>
            <person name="Copeland A."/>
            <person name="Cheng J.F."/>
            <person name="Detter C."/>
            <person name="Goodwin L.A."/>
            <person name="Han C.S."/>
            <person name="Hauser L.J."/>
            <person name="Land M.L."/>
            <person name="Lapidus A."/>
            <person name="Lucas S."/>
            <person name="Meincke L."/>
            <person name="Pitluck S."/>
            <person name="Tapia R."/>
            <person name="Teshima H."/>
            <person name="Woyke T."/>
            <person name="Fox B.G."/>
            <person name="Angert E.R."/>
            <person name="Currie C.R."/>
        </authorList>
    </citation>
    <scope>NUCLEOTIDE SEQUENCE [LARGE SCALE GENOMIC DNA]</scope>
    <source>
        <strain evidence="2">ATCC 49066 / DSM 5427 / NCIMB 11756 / RHM5</strain>
    </source>
</reference>
<name>F2JJ45_CELLD</name>
<dbReference type="RefSeq" id="WP_013656502.1">
    <property type="nucleotide sequence ID" value="NC_015275.1"/>
</dbReference>
<accession>F2JJ45</accession>
<dbReference type="Proteomes" id="UP000008467">
    <property type="component" value="Chromosome"/>
</dbReference>
<organism evidence="1 2">
    <name type="scientific">Cellulosilyticum lentocellum (strain ATCC 49066 / DSM 5427 / NCIMB 11756 / RHM5)</name>
    <name type="common">Clostridium lentocellum</name>
    <dbReference type="NCBI Taxonomy" id="642492"/>
    <lineage>
        <taxon>Bacteria</taxon>
        <taxon>Bacillati</taxon>
        <taxon>Bacillota</taxon>
        <taxon>Clostridia</taxon>
        <taxon>Lachnospirales</taxon>
        <taxon>Cellulosilyticaceae</taxon>
        <taxon>Cellulosilyticum</taxon>
    </lineage>
</organism>